<feature type="transmembrane region" description="Helical" evidence="2">
    <location>
        <begin position="192"/>
        <end position="214"/>
    </location>
</feature>
<keyword evidence="2" id="KW-0472">Membrane</keyword>
<keyword evidence="4" id="KW-1185">Reference proteome</keyword>
<organism evidence="3 4">
    <name type="scientific">Sphaerochaeta pleomorpha (strain ATCC BAA-1885 / DSM 22778 / Grapes)</name>
    <dbReference type="NCBI Taxonomy" id="158190"/>
    <lineage>
        <taxon>Bacteria</taxon>
        <taxon>Pseudomonadati</taxon>
        <taxon>Spirochaetota</taxon>
        <taxon>Spirochaetia</taxon>
        <taxon>Spirochaetales</taxon>
        <taxon>Sphaerochaetaceae</taxon>
        <taxon>Sphaerochaeta</taxon>
    </lineage>
</organism>
<feature type="transmembrane region" description="Helical" evidence="2">
    <location>
        <begin position="20"/>
        <end position="44"/>
    </location>
</feature>
<dbReference type="OrthoDB" id="47652at2"/>
<proteinExistence type="inferred from homology"/>
<dbReference type="PANTHER" id="PTHR33219">
    <property type="entry name" value="YLMG HOMOLOG PROTEIN 2, CHLOROPLASTIC"/>
    <property type="match status" value="1"/>
</dbReference>
<keyword evidence="2" id="KW-1133">Transmembrane helix</keyword>
<evidence type="ECO:0000313" key="4">
    <source>
        <dbReference type="Proteomes" id="UP000005632"/>
    </source>
</evidence>
<dbReference type="Proteomes" id="UP000005632">
    <property type="component" value="Chromosome"/>
</dbReference>
<dbReference type="KEGG" id="sgp:SpiGrapes_2065"/>
<reference evidence="3 4" key="1">
    <citation type="submission" date="2011-11" db="EMBL/GenBank/DDBJ databases">
        <title>Complete sequence of Spirochaeta sp. grapes.</title>
        <authorList>
            <consortium name="US DOE Joint Genome Institute"/>
            <person name="Lucas S."/>
            <person name="Han J."/>
            <person name="Lapidus A."/>
            <person name="Cheng J.-F."/>
            <person name="Goodwin L."/>
            <person name="Pitluck S."/>
            <person name="Peters L."/>
            <person name="Ovchinnikova G."/>
            <person name="Munk A.C."/>
            <person name="Detter J.C."/>
            <person name="Han C."/>
            <person name="Tapia R."/>
            <person name="Land M."/>
            <person name="Hauser L."/>
            <person name="Kyrpides N."/>
            <person name="Ivanova N."/>
            <person name="Pagani I."/>
            <person name="Ritalahtilisa K."/>
            <person name="Loeffler F."/>
            <person name="Woyke T."/>
        </authorList>
    </citation>
    <scope>NUCLEOTIDE SEQUENCE [LARGE SCALE GENOMIC DNA]</scope>
    <source>
        <strain evidence="4">ATCC BAA-1885 / DSM 22778 / Grapes</strain>
    </source>
</reference>
<dbReference type="Pfam" id="PF02325">
    <property type="entry name" value="CCB3_YggT"/>
    <property type="match status" value="1"/>
</dbReference>
<feature type="transmembrane region" description="Helical" evidence="2">
    <location>
        <begin position="125"/>
        <end position="146"/>
    </location>
</feature>
<accession>G8QR04</accession>
<dbReference type="HOGENOM" id="CLU_113320_0_0_12"/>
<evidence type="ECO:0000256" key="1">
    <source>
        <dbReference type="ARBA" id="ARBA00010894"/>
    </source>
</evidence>
<feature type="transmembrane region" description="Helical" evidence="2">
    <location>
        <begin position="86"/>
        <end position="105"/>
    </location>
</feature>
<protein>
    <submittedName>
        <fullName evidence="3">YGGT family protein</fullName>
    </submittedName>
</protein>
<dbReference type="EMBL" id="CP003155">
    <property type="protein sequence ID" value="AEV29852.1"/>
    <property type="molecule type" value="Genomic_DNA"/>
</dbReference>
<comment type="similarity">
    <text evidence="1">Belongs to the YggT family.</text>
</comment>
<keyword evidence="2" id="KW-0812">Transmembrane</keyword>
<dbReference type="GO" id="GO:0016020">
    <property type="term" value="C:membrane"/>
    <property type="evidence" value="ECO:0007669"/>
    <property type="project" value="InterPro"/>
</dbReference>
<dbReference type="RefSeq" id="WP_014270693.1">
    <property type="nucleotide sequence ID" value="NC_016633.1"/>
</dbReference>
<evidence type="ECO:0000256" key="2">
    <source>
        <dbReference type="SAM" id="Phobius"/>
    </source>
</evidence>
<dbReference type="STRING" id="158190.SpiGrapes_2065"/>
<evidence type="ECO:0000313" key="3">
    <source>
        <dbReference type="EMBL" id="AEV29852.1"/>
    </source>
</evidence>
<dbReference type="eggNOG" id="COG0762">
    <property type="taxonomic scope" value="Bacteria"/>
</dbReference>
<dbReference type="InterPro" id="IPR003425">
    <property type="entry name" value="CCB3/YggT"/>
</dbReference>
<gene>
    <name evidence="3" type="ordered locus">SpiGrapes_2065</name>
</gene>
<dbReference type="PANTHER" id="PTHR33219:SF14">
    <property type="entry name" value="PROTEIN COFACTOR ASSEMBLY OF COMPLEX C SUBUNIT B CCB3, CHLOROPLASTIC-RELATED"/>
    <property type="match status" value="1"/>
</dbReference>
<sequence length="218" mass="24559">MNQTYSYDINPGVFSSSQALMTIANVLATIISLYSICIWLRIILTWIKIPGQTQENSVARFLGKIVDPYLAWFKGITSLRRSRLDLTPLVALAALSIVQSILRLFGAYGKITVGLVFGLVLQTLWGYILSPILWFIIILLIIRLVFCYKRGPNTIQYIKMLDSMIGGVLNWVQGLFYKNRTINDRQLVTTSLVFFVLVYFICAGFLGFAVAALAKIPF</sequence>
<dbReference type="AlphaFoldDB" id="G8QR04"/>
<name>G8QR04_SPHPG</name>